<feature type="transmembrane region" description="Helical" evidence="2">
    <location>
        <begin position="49"/>
        <end position="67"/>
    </location>
</feature>
<evidence type="ECO:0000313" key="4">
    <source>
        <dbReference type="Proteomes" id="UP001501425"/>
    </source>
</evidence>
<accession>A0AAV3SQZ0</accession>
<feature type="transmembrane region" description="Helical" evidence="2">
    <location>
        <begin position="147"/>
        <end position="164"/>
    </location>
</feature>
<keyword evidence="2" id="KW-0472">Membrane</keyword>
<evidence type="ECO:0000256" key="2">
    <source>
        <dbReference type="SAM" id="Phobius"/>
    </source>
</evidence>
<evidence type="ECO:0000313" key="3">
    <source>
        <dbReference type="EMBL" id="GAA0538143.1"/>
    </source>
</evidence>
<reference evidence="3" key="1">
    <citation type="journal article" date="2014" name="Int. J. Syst. Evol. Microbiol.">
        <title>Complete genome sequence of Corynebacterium casei LMG S-19264T (=DSM 44701T), isolated from a smear-ripened cheese.</title>
        <authorList>
            <consortium name="US DOE Joint Genome Institute (JGI-PGF)"/>
            <person name="Walter F."/>
            <person name="Albersmeier A."/>
            <person name="Kalinowski J."/>
            <person name="Ruckert C."/>
        </authorList>
    </citation>
    <scope>NUCLEOTIDE SEQUENCE</scope>
    <source>
        <strain evidence="3">JCM 14265</strain>
    </source>
</reference>
<feature type="transmembrane region" description="Helical" evidence="2">
    <location>
        <begin position="79"/>
        <end position="102"/>
    </location>
</feature>
<feature type="region of interest" description="Disordered" evidence="1">
    <location>
        <begin position="1"/>
        <end position="46"/>
    </location>
</feature>
<feature type="transmembrane region" description="Helical" evidence="2">
    <location>
        <begin position="109"/>
        <end position="127"/>
    </location>
</feature>
<dbReference type="Proteomes" id="UP001501425">
    <property type="component" value="Unassembled WGS sequence"/>
</dbReference>
<gene>
    <name evidence="3" type="ORF">GCM10008994_11630</name>
</gene>
<dbReference type="AlphaFoldDB" id="A0AAV3SQZ0"/>
<protein>
    <recommendedName>
        <fullName evidence="5">DoxX family membrane protein</fullName>
    </recommendedName>
</protein>
<keyword evidence="2" id="KW-1133">Transmembrane helix</keyword>
<sequence>MTDRREPPSEDASTAQPPSDPSDSDESDNTDGVTGAGEVDEPGGSGRSLAPLMGATYVVAGIAHFLAPKRFAAAIPPSFPRPVALVYLSGIAEILLGIGVSLRRTRRPSAWGIAALLVAVFPANVHLARGDVLDDLVSDRFAGVARLAAWVRLPFQGVLIAWALRYTGSGERRAGEPEAGERPAD</sequence>
<evidence type="ECO:0008006" key="5">
    <source>
        <dbReference type="Google" id="ProtNLM"/>
    </source>
</evidence>
<dbReference type="PANTHER" id="PTHR36974">
    <property type="entry name" value="MEMBRANE PROTEIN-RELATED"/>
    <property type="match status" value="1"/>
</dbReference>
<comment type="caution">
    <text evidence="3">The sequence shown here is derived from an EMBL/GenBank/DDBJ whole genome shotgun (WGS) entry which is preliminary data.</text>
</comment>
<keyword evidence="2" id="KW-0812">Transmembrane</keyword>
<dbReference type="EMBL" id="BAAADQ010000004">
    <property type="protein sequence ID" value="GAA0538143.1"/>
    <property type="molecule type" value="Genomic_DNA"/>
</dbReference>
<evidence type="ECO:0000256" key="1">
    <source>
        <dbReference type="SAM" id="MobiDB-lite"/>
    </source>
</evidence>
<name>A0AAV3SQZ0_9EURY</name>
<reference evidence="3" key="2">
    <citation type="submission" date="2023-12" db="EMBL/GenBank/DDBJ databases">
        <authorList>
            <person name="Sun Q."/>
            <person name="Inoue M."/>
        </authorList>
    </citation>
    <scope>NUCLEOTIDE SEQUENCE</scope>
    <source>
        <strain evidence="3">JCM 14265</strain>
    </source>
</reference>
<dbReference type="RefSeq" id="WP_371153051.1">
    <property type="nucleotide sequence ID" value="NZ_BAAADQ010000004.1"/>
</dbReference>
<organism evidence="3 4">
    <name type="scientific">Halorubrum ejinorense</name>
    <dbReference type="NCBI Taxonomy" id="425309"/>
    <lineage>
        <taxon>Archaea</taxon>
        <taxon>Methanobacteriati</taxon>
        <taxon>Methanobacteriota</taxon>
        <taxon>Stenosarchaea group</taxon>
        <taxon>Halobacteria</taxon>
        <taxon>Halobacteriales</taxon>
        <taxon>Haloferacaceae</taxon>
        <taxon>Halorubrum</taxon>
    </lineage>
</organism>
<dbReference type="PANTHER" id="PTHR36974:SF1">
    <property type="entry name" value="DOXX FAMILY MEMBRANE PROTEIN"/>
    <property type="match status" value="1"/>
</dbReference>
<proteinExistence type="predicted"/>